<dbReference type="RefSeq" id="WP_344654813.1">
    <property type="nucleotide sequence ID" value="NZ_BAAAQM010000001.1"/>
</dbReference>
<accession>A0ABP5BSK7</accession>
<dbReference type="PANTHER" id="PTHR34580">
    <property type="match status" value="1"/>
</dbReference>
<dbReference type="InterPro" id="IPR013196">
    <property type="entry name" value="HTH_11"/>
</dbReference>
<organism evidence="3 4">
    <name type="scientific">Catenulispora subtropica</name>
    <dbReference type="NCBI Taxonomy" id="450798"/>
    <lineage>
        <taxon>Bacteria</taxon>
        <taxon>Bacillati</taxon>
        <taxon>Actinomycetota</taxon>
        <taxon>Actinomycetes</taxon>
        <taxon>Catenulisporales</taxon>
        <taxon>Catenulisporaceae</taxon>
        <taxon>Catenulispora</taxon>
    </lineage>
</organism>
<keyword evidence="4" id="KW-1185">Reference proteome</keyword>
<dbReference type="InterPro" id="IPR036388">
    <property type="entry name" value="WH-like_DNA-bd_sf"/>
</dbReference>
<dbReference type="Pfam" id="PF13280">
    <property type="entry name" value="WYL"/>
    <property type="match status" value="1"/>
</dbReference>
<dbReference type="PIRSF" id="PIRSF016838">
    <property type="entry name" value="PafC"/>
    <property type="match status" value="1"/>
</dbReference>
<protein>
    <submittedName>
        <fullName evidence="3">WYL domain-containing protein</fullName>
    </submittedName>
</protein>
<dbReference type="Pfam" id="PF08279">
    <property type="entry name" value="HTH_11"/>
    <property type="match status" value="1"/>
</dbReference>
<dbReference type="Gene3D" id="1.10.10.10">
    <property type="entry name" value="Winged helix-like DNA-binding domain superfamily/Winged helix DNA-binding domain"/>
    <property type="match status" value="1"/>
</dbReference>
<dbReference type="PROSITE" id="PS52050">
    <property type="entry name" value="WYL"/>
    <property type="match status" value="1"/>
</dbReference>
<evidence type="ECO:0000313" key="4">
    <source>
        <dbReference type="Proteomes" id="UP001499854"/>
    </source>
</evidence>
<evidence type="ECO:0000313" key="3">
    <source>
        <dbReference type="EMBL" id="GAA1949406.1"/>
    </source>
</evidence>
<dbReference type="InterPro" id="IPR036390">
    <property type="entry name" value="WH_DNA-bd_sf"/>
</dbReference>
<gene>
    <name evidence="3" type="ORF">GCM10009838_00570</name>
</gene>
<feature type="domain" description="WYL" evidence="2">
    <location>
        <begin position="148"/>
        <end position="211"/>
    </location>
</feature>
<evidence type="ECO:0000259" key="2">
    <source>
        <dbReference type="Pfam" id="PF13280"/>
    </source>
</evidence>
<feature type="domain" description="Helix-turn-helix type 11" evidence="1">
    <location>
        <begin position="16"/>
        <end position="67"/>
    </location>
</feature>
<dbReference type="Proteomes" id="UP001499854">
    <property type="component" value="Unassembled WGS sequence"/>
</dbReference>
<dbReference type="SUPFAM" id="SSF46785">
    <property type="entry name" value="Winged helix' DNA-binding domain"/>
    <property type="match status" value="1"/>
</dbReference>
<name>A0ABP5BSK7_9ACTN</name>
<reference evidence="4" key="1">
    <citation type="journal article" date="2019" name="Int. J. Syst. Evol. Microbiol.">
        <title>The Global Catalogue of Microorganisms (GCM) 10K type strain sequencing project: providing services to taxonomists for standard genome sequencing and annotation.</title>
        <authorList>
            <consortium name="The Broad Institute Genomics Platform"/>
            <consortium name="The Broad Institute Genome Sequencing Center for Infectious Disease"/>
            <person name="Wu L."/>
            <person name="Ma J."/>
        </authorList>
    </citation>
    <scope>NUCLEOTIDE SEQUENCE [LARGE SCALE GENOMIC DNA]</scope>
    <source>
        <strain evidence="4">JCM 16013</strain>
    </source>
</reference>
<sequence>MSADENASPAVRALVALEVIQGRPGITAERLAEKLGVSERAARRAVATLRGAGIPIESERGRYGGYRVGRGLRLPPLTFTAAEALALVMAVLDGHHDAGDPAGLVGGALGKIVRALPEPVAAQAQAVRRAAAAAPDRAAVRPDPECAATLVRASVERRRVRLDYRSEAGREWQAEVDPWSIVVRHGCWYLLCWSRTSNGRRAYRIDRMRNVLVLDDPFEPPVDLDPVRTLEEHLSVGWEYAVEIEVDCAAEELAPRVSRMLGRVEPNGPDRCRLVGSTGNPYWYAEQLAGLPAGFRIIGGPEIRACVRQLGQRLLAAAEPNPTSTI</sequence>
<dbReference type="InterPro" id="IPR026881">
    <property type="entry name" value="WYL_dom"/>
</dbReference>
<dbReference type="InterPro" id="IPR028349">
    <property type="entry name" value="PafC-like"/>
</dbReference>
<comment type="caution">
    <text evidence="3">The sequence shown here is derived from an EMBL/GenBank/DDBJ whole genome shotgun (WGS) entry which is preliminary data.</text>
</comment>
<dbReference type="PANTHER" id="PTHR34580:SF3">
    <property type="entry name" value="PROTEIN PAFB"/>
    <property type="match status" value="1"/>
</dbReference>
<dbReference type="InterPro" id="IPR051534">
    <property type="entry name" value="CBASS_pafABC_assoc_protein"/>
</dbReference>
<evidence type="ECO:0000259" key="1">
    <source>
        <dbReference type="Pfam" id="PF08279"/>
    </source>
</evidence>
<proteinExistence type="predicted"/>
<dbReference type="EMBL" id="BAAAQM010000001">
    <property type="protein sequence ID" value="GAA1949406.1"/>
    <property type="molecule type" value="Genomic_DNA"/>
</dbReference>